<dbReference type="Proteomes" id="UP000660862">
    <property type="component" value="Unassembled WGS sequence"/>
</dbReference>
<organism evidence="2 3">
    <name type="scientific">Parapedobacter pyrenivorans</name>
    <dbReference type="NCBI Taxonomy" id="1305674"/>
    <lineage>
        <taxon>Bacteria</taxon>
        <taxon>Pseudomonadati</taxon>
        <taxon>Bacteroidota</taxon>
        <taxon>Sphingobacteriia</taxon>
        <taxon>Sphingobacteriales</taxon>
        <taxon>Sphingobacteriaceae</taxon>
        <taxon>Parapedobacter</taxon>
    </lineage>
</organism>
<dbReference type="AlphaFoldDB" id="A0A917M480"/>
<gene>
    <name evidence="2" type="ORF">GCM10007415_05050</name>
</gene>
<dbReference type="PROSITE" id="PS51257">
    <property type="entry name" value="PROKAR_LIPOPROTEIN"/>
    <property type="match status" value="1"/>
</dbReference>
<dbReference type="PROSITE" id="PS50213">
    <property type="entry name" value="FAS1"/>
    <property type="match status" value="1"/>
</dbReference>
<reference evidence="2" key="2">
    <citation type="submission" date="2020-09" db="EMBL/GenBank/DDBJ databases">
        <authorList>
            <person name="Sun Q."/>
            <person name="Zhou Y."/>
        </authorList>
    </citation>
    <scope>NUCLEOTIDE SEQUENCE</scope>
    <source>
        <strain evidence="2">CGMCC 1.12195</strain>
    </source>
</reference>
<dbReference type="InterPro" id="IPR000782">
    <property type="entry name" value="FAS1_domain"/>
</dbReference>
<evidence type="ECO:0000313" key="3">
    <source>
        <dbReference type="Proteomes" id="UP000660862"/>
    </source>
</evidence>
<feature type="domain" description="FAS1" evidence="1">
    <location>
        <begin position="47"/>
        <end position="228"/>
    </location>
</feature>
<keyword evidence="3" id="KW-1185">Reference proteome</keyword>
<reference evidence="2" key="1">
    <citation type="journal article" date="2014" name="Int. J. Syst. Evol. Microbiol.">
        <title>Complete genome sequence of Corynebacterium casei LMG S-19264T (=DSM 44701T), isolated from a smear-ripened cheese.</title>
        <authorList>
            <consortium name="US DOE Joint Genome Institute (JGI-PGF)"/>
            <person name="Walter F."/>
            <person name="Albersmeier A."/>
            <person name="Kalinowski J."/>
            <person name="Ruckert C."/>
        </authorList>
    </citation>
    <scope>NUCLEOTIDE SEQUENCE</scope>
    <source>
        <strain evidence="2">CGMCC 1.12195</strain>
    </source>
</reference>
<protein>
    <recommendedName>
        <fullName evidence="1">FAS1 domain-containing protein</fullName>
    </recommendedName>
</protein>
<name>A0A917M480_9SPHI</name>
<evidence type="ECO:0000313" key="2">
    <source>
        <dbReference type="EMBL" id="GGG76277.1"/>
    </source>
</evidence>
<dbReference type="InterPro" id="IPR036378">
    <property type="entry name" value="FAS1_dom_sf"/>
</dbReference>
<dbReference type="Gene3D" id="2.30.180.10">
    <property type="entry name" value="FAS1 domain"/>
    <property type="match status" value="1"/>
</dbReference>
<proteinExistence type="predicted"/>
<comment type="caution">
    <text evidence="2">The sequence shown here is derived from an EMBL/GenBank/DDBJ whole genome shotgun (WGS) entry which is preliminary data.</text>
</comment>
<evidence type="ECO:0000259" key="1">
    <source>
        <dbReference type="PROSITE" id="PS50213"/>
    </source>
</evidence>
<sequence>MIGIKKMIKYIGKLIVPTGLLLAIVLLVSCDKDDYINDGGVHNPNVNMTTYDFLDSHPKFDSLVRIIDKAGLKDLVNSNVTFFATTNEGVADYVSAKKQERIIEDGDENISFSIDDLDAEELNDSLKIYLFEGAIERDQLAIEGAYYESLFGPMDDTRILLGLRRTRDYSDYVDYVDYLYYTKVVGTRDSEESNQSAIPEELRDTRIDVQTSGIITTTGIVHVLDGYHRLFFNEQSTAN</sequence>
<dbReference type="EMBL" id="BMER01000001">
    <property type="protein sequence ID" value="GGG76277.1"/>
    <property type="molecule type" value="Genomic_DNA"/>
</dbReference>
<dbReference type="SUPFAM" id="SSF82153">
    <property type="entry name" value="FAS1 domain"/>
    <property type="match status" value="1"/>
</dbReference>
<accession>A0A917M480</accession>